<dbReference type="InterPro" id="IPR014133">
    <property type="entry name" value="Cry_DASH"/>
</dbReference>
<dbReference type="GO" id="GO:0003913">
    <property type="term" value="F:DNA photolyase activity"/>
    <property type="evidence" value="ECO:0007669"/>
    <property type="project" value="InterPro"/>
</dbReference>
<feature type="binding site" evidence="6">
    <location>
        <begin position="294"/>
        <end position="301"/>
    </location>
    <ligand>
        <name>FAD</name>
        <dbReference type="ChEBI" id="CHEBI:57692"/>
    </ligand>
</feature>
<protein>
    <recommendedName>
        <fullName evidence="2 7">Cryptochrome DASH</fullName>
    </recommendedName>
</protein>
<keyword evidence="4 6" id="KW-0274">FAD</keyword>
<evidence type="ECO:0000313" key="9">
    <source>
        <dbReference type="EMBL" id="GHF95315.1"/>
    </source>
</evidence>
<evidence type="ECO:0000256" key="7">
    <source>
        <dbReference type="RuleBase" id="RU367151"/>
    </source>
</evidence>
<evidence type="ECO:0000256" key="3">
    <source>
        <dbReference type="ARBA" id="ARBA00022630"/>
    </source>
</evidence>
<dbReference type="GO" id="GO:0071949">
    <property type="term" value="F:FAD binding"/>
    <property type="evidence" value="ECO:0007669"/>
    <property type="project" value="TreeGrafter"/>
</dbReference>
<accession>A0A919ELD2</accession>
<feature type="domain" description="Photolyase/cryptochrome alpha/beta" evidence="8">
    <location>
        <begin position="9"/>
        <end position="141"/>
    </location>
</feature>
<keyword evidence="3 6" id="KW-0285">Flavoprotein</keyword>
<dbReference type="PANTHER" id="PTHR11455:SF22">
    <property type="entry name" value="CRYPTOCHROME DASH"/>
    <property type="match status" value="1"/>
</dbReference>
<dbReference type="Gene3D" id="1.25.40.80">
    <property type="match status" value="1"/>
</dbReference>
<dbReference type="GO" id="GO:0000719">
    <property type="term" value="P:photoreactive repair"/>
    <property type="evidence" value="ECO:0007669"/>
    <property type="project" value="TreeGrafter"/>
</dbReference>
<comment type="cofactor">
    <cofactor evidence="7">
        <name>(6R)-5,10-methylene-5,6,7,8-tetrahydrofolate</name>
        <dbReference type="ChEBI" id="CHEBI:15636"/>
    </cofactor>
    <text evidence="7">Binds 1 5,10-methenyltetrahydrofolate (MTHF) per subunit.</text>
</comment>
<feature type="binding site" evidence="6">
    <location>
        <position position="241"/>
    </location>
    <ligand>
        <name>FAD</name>
        <dbReference type="ChEBI" id="CHEBI:57692"/>
    </ligand>
</feature>
<dbReference type="NCBIfam" id="TIGR02765">
    <property type="entry name" value="crypto_DASH"/>
    <property type="match status" value="1"/>
</dbReference>
<name>A0A919ELD2_9GAMM</name>
<feature type="binding site" evidence="6">
    <location>
        <begin position="391"/>
        <end position="393"/>
    </location>
    <ligand>
        <name>FAD</name>
        <dbReference type="ChEBI" id="CHEBI:57692"/>
    </ligand>
</feature>
<dbReference type="AlphaFoldDB" id="A0A919ELD2"/>
<evidence type="ECO:0000256" key="5">
    <source>
        <dbReference type="ARBA" id="ARBA00022991"/>
    </source>
</evidence>
<proteinExistence type="inferred from homology"/>
<evidence type="ECO:0000256" key="6">
    <source>
        <dbReference type="PIRSR" id="PIRSR602081-1"/>
    </source>
</evidence>
<evidence type="ECO:0000256" key="4">
    <source>
        <dbReference type="ARBA" id="ARBA00022827"/>
    </source>
</evidence>
<dbReference type="InterPro" id="IPR006050">
    <property type="entry name" value="DNA_photolyase_N"/>
</dbReference>
<evidence type="ECO:0000313" key="10">
    <source>
        <dbReference type="Proteomes" id="UP000623842"/>
    </source>
</evidence>
<dbReference type="InterPro" id="IPR005101">
    <property type="entry name" value="Cryptochr/Photolyase_FAD-bd"/>
</dbReference>
<reference evidence="9" key="2">
    <citation type="submission" date="2020-09" db="EMBL/GenBank/DDBJ databases">
        <authorList>
            <person name="Sun Q."/>
            <person name="Kim S."/>
        </authorList>
    </citation>
    <scope>NUCLEOTIDE SEQUENCE</scope>
    <source>
        <strain evidence="9">KCTC 42731</strain>
    </source>
</reference>
<dbReference type="RefSeq" id="WP_189770963.1">
    <property type="nucleotide sequence ID" value="NZ_BNCK01000005.1"/>
</dbReference>
<feature type="binding site" evidence="6">
    <location>
        <begin position="254"/>
        <end position="258"/>
    </location>
    <ligand>
        <name>FAD</name>
        <dbReference type="ChEBI" id="CHEBI:57692"/>
    </ligand>
</feature>
<evidence type="ECO:0000259" key="8">
    <source>
        <dbReference type="PROSITE" id="PS51645"/>
    </source>
</evidence>
<reference evidence="9" key="1">
    <citation type="journal article" date="2014" name="Int. J. Syst. Evol. Microbiol.">
        <title>Complete genome sequence of Corynebacterium casei LMG S-19264T (=DSM 44701T), isolated from a smear-ripened cheese.</title>
        <authorList>
            <consortium name="US DOE Joint Genome Institute (JGI-PGF)"/>
            <person name="Walter F."/>
            <person name="Albersmeier A."/>
            <person name="Kalinowski J."/>
            <person name="Ruckert C."/>
        </authorList>
    </citation>
    <scope>NUCLEOTIDE SEQUENCE</scope>
    <source>
        <strain evidence="9">KCTC 42731</strain>
    </source>
</reference>
<evidence type="ECO:0000256" key="1">
    <source>
        <dbReference type="ARBA" id="ARBA00005862"/>
    </source>
</evidence>
<organism evidence="9 10">
    <name type="scientific">Thalassotalea marina</name>
    <dbReference type="NCBI Taxonomy" id="1673741"/>
    <lineage>
        <taxon>Bacteria</taxon>
        <taxon>Pseudomonadati</taxon>
        <taxon>Pseudomonadota</taxon>
        <taxon>Gammaproteobacteria</taxon>
        <taxon>Alteromonadales</taxon>
        <taxon>Colwelliaceae</taxon>
        <taxon>Thalassotalea</taxon>
    </lineage>
</organism>
<dbReference type="Pfam" id="PF03441">
    <property type="entry name" value="FAD_binding_7"/>
    <property type="match status" value="1"/>
</dbReference>
<dbReference type="Gene3D" id="3.40.50.620">
    <property type="entry name" value="HUPs"/>
    <property type="match status" value="1"/>
</dbReference>
<dbReference type="SUPFAM" id="SSF48173">
    <property type="entry name" value="Cryptochrome/photolyase FAD-binding domain"/>
    <property type="match status" value="1"/>
</dbReference>
<dbReference type="InterPro" id="IPR014729">
    <property type="entry name" value="Rossmann-like_a/b/a_fold"/>
</dbReference>
<evidence type="ECO:0000256" key="2">
    <source>
        <dbReference type="ARBA" id="ARBA00017881"/>
    </source>
</evidence>
<keyword evidence="5 7" id="KW-0157">Chromophore</keyword>
<dbReference type="InterPro" id="IPR002081">
    <property type="entry name" value="Cryptochrome/DNA_photolyase_1"/>
</dbReference>
<comment type="similarity">
    <text evidence="1 7">Belongs to the DNA photolyase class-1 family.</text>
</comment>
<comment type="cofactor">
    <cofactor evidence="6 7">
        <name>FAD</name>
        <dbReference type="ChEBI" id="CHEBI:57692"/>
    </cofactor>
    <text evidence="6 7">Binds 1 FAD per subunit.</text>
</comment>
<keyword evidence="10" id="KW-1185">Reference proteome</keyword>
<dbReference type="PRINTS" id="PR00147">
    <property type="entry name" value="DNAPHOTLYASE"/>
</dbReference>
<dbReference type="InterPro" id="IPR036155">
    <property type="entry name" value="Crypto/Photolyase_N_sf"/>
</dbReference>
<dbReference type="EMBL" id="BNCK01000005">
    <property type="protein sequence ID" value="GHF95315.1"/>
    <property type="molecule type" value="Genomic_DNA"/>
</dbReference>
<dbReference type="Proteomes" id="UP000623842">
    <property type="component" value="Unassembled WGS sequence"/>
</dbReference>
<sequence>MADQHKNYSKGIYCFTDDLRFQDNIALANTIAQCDEIAFIYILDPRWFQKTNYQHTWIGQAKWQFIKQSLSCLNQQLAEHGHQLTLLHGNVEHVLCELIRENNVNFVGFATLVGSNEQVLWAELATKCADTHFASANNSIMYLGERLNLKHEYLTSFSRFRRFVEKQQIKIEQPRKIHLDALPSRLTLQNQPSFSKALTALPYFISGDVQDVQTHDSFFGGEKSAVQHCKQYFASSAASNYKTTRNALDGWQNSTKFSPYLANGNVSARQIMQWLKQFELAHGASESTYWIYFELLWREYFHHLANSLGNTLYRFSGLAPCAPSTSFYAERFNKWCNGNTPYPIVNACMKQLNQTGFMSNRGRQLVASYLVNELGIDWRYGAAYFQQQLIDHDIASNWGNWQYIAGVGVDPRGGRHFNLQKQTSLYDPEHTFINKWHGQLCDARLDSTDMVDWPIDWSKKED</sequence>
<dbReference type="Gene3D" id="1.10.579.10">
    <property type="entry name" value="DNA Cyclobutane Dipyrimidine Photolyase, subunit A, domain 3"/>
    <property type="match status" value="1"/>
</dbReference>
<dbReference type="Pfam" id="PF00875">
    <property type="entry name" value="DNA_photolyase"/>
    <property type="match status" value="1"/>
</dbReference>
<dbReference type="SUPFAM" id="SSF52425">
    <property type="entry name" value="Cryptochrome/photolyase, N-terminal domain"/>
    <property type="match status" value="1"/>
</dbReference>
<comment type="function">
    <text evidence="7">May have a photoreceptor function.</text>
</comment>
<comment type="caution">
    <text evidence="9">The sequence shown here is derived from an EMBL/GenBank/DDBJ whole genome shotgun (WGS) entry which is preliminary data.</text>
</comment>
<dbReference type="InterPro" id="IPR036134">
    <property type="entry name" value="Crypto/Photolyase_FAD-like_sf"/>
</dbReference>
<dbReference type="PANTHER" id="PTHR11455">
    <property type="entry name" value="CRYPTOCHROME"/>
    <property type="match status" value="1"/>
</dbReference>
<dbReference type="PROSITE" id="PS51645">
    <property type="entry name" value="PHR_CRY_ALPHA_BETA"/>
    <property type="match status" value="1"/>
</dbReference>
<dbReference type="GO" id="GO:0003677">
    <property type="term" value="F:DNA binding"/>
    <property type="evidence" value="ECO:0007669"/>
    <property type="project" value="TreeGrafter"/>
</dbReference>
<gene>
    <name evidence="9" type="primary">cry</name>
    <name evidence="9" type="ORF">GCM10017161_24540</name>
</gene>